<organism evidence="2 3">
    <name type="scientific">Lysobacter dokdonensis DS-58</name>
    <dbReference type="NCBI Taxonomy" id="1300345"/>
    <lineage>
        <taxon>Bacteria</taxon>
        <taxon>Pseudomonadati</taxon>
        <taxon>Pseudomonadota</taxon>
        <taxon>Gammaproteobacteria</taxon>
        <taxon>Lysobacterales</taxon>
        <taxon>Lysobacteraceae</taxon>
        <taxon>Noviluteimonas</taxon>
    </lineage>
</organism>
<dbReference type="PATRIC" id="fig|1300345.3.peg.1225"/>
<name>A0A0A2WHS3_9GAMM</name>
<gene>
    <name evidence="2" type="ORF">LF41_2659</name>
</gene>
<keyword evidence="3" id="KW-1185">Reference proteome</keyword>
<dbReference type="AlphaFoldDB" id="A0A0A2WHS3"/>
<sequence>MGAAGVFVHALANSWHRRARFAPSGGSASLADPGVRAALPGPG</sequence>
<comment type="caution">
    <text evidence="2">The sequence shown here is derived from an EMBL/GenBank/DDBJ whole genome shotgun (WGS) entry which is preliminary data.</text>
</comment>
<accession>A0A0A2WHS3</accession>
<protein>
    <submittedName>
        <fullName evidence="2">Uncharacterized protein</fullName>
    </submittedName>
</protein>
<proteinExistence type="predicted"/>
<evidence type="ECO:0000256" key="1">
    <source>
        <dbReference type="SAM" id="MobiDB-lite"/>
    </source>
</evidence>
<evidence type="ECO:0000313" key="2">
    <source>
        <dbReference type="EMBL" id="KGQ19721.1"/>
    </source>
</evidence>
<feature type="region of interest" description="Disordered" evidence="1">
    <location>
        <begin position="22"/>
        <end position="43"/>
    </location>
</feature>
<dbReference type="Proteomes" id="UP000030518">
    <property type="component" value="Unassembled WGS sequence"/>
</dbReference>
<reference evidence="2 3" key="1">
    <citation type="submission" date="2014-09" db="EMBL/GenBank/DDBJ databases">
        <title>Genome sequences of Lysobacter dokdonensis DS-58.</title>
        <authorList>
            <person name="Kim J.F."/>
            <person name="Kwak M.-J."/>
        </authorList>
    </citation>
    <scope>NUCLEOTIDE SEQUENCE [LARGE SCALE GENOMIC DNA]</scope>
    <source>
        <strain evidence="2 3">DS-58</strain>
    </source>
</reference>
<dbReference type="EMBL" id="JRKJ01000006">
    <property type="protein sequence ID" value="KGQ19721.1"/>
    <property type="molecule type" value="Genomic_DNA"/>
</dbReference>
<evidence type="ECO:0000313" key="3">
    <source>
        <dbReference type="Proteomes" id="UP000030518"/>
    </source>
</evidence>